<dbReference type="Gene3D" id="2.60.40.10">
    <property type="entry name" value="Immunoglobulins"/>
    <property type="match status" value="1"/>
</dbReference>
<accession>A0A6J8BH13</accession>
<dbReference type="InterPro" id="IPR036179">
    <property type="entry name" value="Ig-like_dom_sf"/>
</dbReference>
<protein>
    <recommendedName>
        <fullName evidence="1">Ig-like domain-containing protein</fullName>
    </recommendedName>
</protein>
<proteinExistence type="predicted"/>
<evidence type="ECO:0000313" key="2">
    <source>
        <dbReference type="EMBL" id="CAC5383228.1"/>
    </source>
</evidence>
<dbReference type="InterPro" id="IPR007110">
    <property type="entry name" value="Ig-like_dom"/>
</dbReference>
<reference evidence="2 3" key="1">
    <citation type="submission" date="2020-06" db="EMBL/GenBank/DDBJ databases">
        <authorList>
            <person name="Li R."/>
            <person name="Bekaert M."/>
        </authorList>
    </citation>
    <scope>NUCLEOTIDE SEQUENCE [LARGE SCALE GENOMIC DNA]</scope>
    <source>
        <strain evidence="3">wild</strain>
    </source>
</reference>
<name>A0A6J8BH13_MYTCO</name>
<dbReference type="AlphaFoldDB" id="A0A6J8BH13"/>
<dbReference type="EMBL" id="CACVKT020003356">
    <property type="protein sequence ID" value="CAC5383228.1"/>
    <property type="molecule type" value="Genomic_DNA"/>
</dbReference>
<dbReference type="SUPFAM" id="SSF48726">
    <property type="entry name" value="Immunoglobulin"/>
    <property type="match status" value="1"/>
</dbReference>
<gene>
    <name evidence="2" type="ORF">MCOR_18992</name>
</gene>
<feature type="domain" description="Ig-like" evidence="1">
    <location>
        <begin position="1"/>
        <end position="86"/>
    </location>
</feature>
<sequence>MKITNETQNNTLQVVEGNILQLVCSVQSGKPKEILQWITDTTVIKEGGQNGTITYRLNASSSDHMKIFICSAMNEALYHPITKQVRLDVLGLFTTPKNDII</sequence>
<evidence type="ECO:0000313" key="3">
    <source>
        <dbReference type="Proteomes" id="UP000507470"/>
    </source>
</evidence>
<dbReference type="PROSITE" id="PS50835">
    <property type="entry name" value="IG_LIKE"/>
    <property type="match status" value="1"/>
</dbReference>
<dbReference type="Pfam" id="PF13895">
    <property type="entry name" value="Ig_2"/>
    <property type="match status" value="1"/>
</dbReference>
<dbReference type="Proteomes" id="UP000507470">
    <property type="component" value="Unassembled WGS sequence"/>
</dbReference>
<organism evidence="2 3">
    <name type="scientific">Mytilus coruscus</name>
    <name type="common">Sea mussel</name>
    <dbReference type="NCBI Taxonomy" id="42192"/>
    <lineage>
        <taxon>Eukaryota</taxon>
        <taxon>Metazoa</taxon>
        <taxon>Spiralia</taxon>
        <taxon>Lophotrochozoa</taxon>
        <taxon>Mollusca</taxon>
        <taxon>Bivalvia</taxon>
        <taxon>Autobranchia</taxon>
        <taxon>Pteriomorphia</taxon>
        <taxon>Mytilida</taxon>
        <taxon>Mytiloidea</taxon>
        <taxon>Mytilidae</taxon>
        <taxon>Mytilinae</taxon>
        <taxon>Mytilus</taxon>
    </lineage>
</organism>
<evidence type="ECO:0000259" key="1">
    <source>
        <dbReference type="PROSITE" id="PS50835"/>
    </source>
</evidence>
<dbReference type="OrthoDB" id="6106100at2759"/>
<dbReference type="InterPro" id="IPR013783">
    <property type="entry name" value="Ig-like_fold"/>
</dbReference>
<keyword evidence="3" id="KW-1185">Reference proteome</keyword>